<dbReference type="EMBL" id="UAWL01000006">
    <property type="protein sequence ID" value="SQB99049.1"/>
    <property type="molecule type" value="Genomic_DNA"/>
</dbReference>
<protein>
    <submittedName>
        <fullName evidence="2">Uncharacterized protein</fullName>
    </submittedName>
</protein>
<keyword evidence="1" id="KW-1133">Transmembrane helix</keyword>
<dbReference type="Proteomes" id="UP000250166">
    <property type="component" value="Unassembled WGS sequence"/>
</dbReference>
<evidence type="ECO:0000313" key="3">
    <source>
        <dbReference type="Proteomes" id="UP000250166"/>
    </source>
</evidence>
<gene>
    <name evidence="2" type="ORF">NCTC13102_01523</name>
</gene>
<proteinExistence type="predicted"/>
<dbReference type="RefSeq" id="WP_023948505.1">
    <property type="nucleotide sequence ID" value="NZ_JAERIV010000002.1"/>
</dbReference>
<organism evidence="2 3">
    <name type="scientific">Helicobacter fennelliae</name>
    <dbReference type="NCBI Taxonomy" id="215"/>
    <lineage>
        <taxon>Bacteria</taxon>
        <taxon>Pseudomonadati</taxon>
        <taxon>Campylobacterota</taxon>
        <taxon>Epsilonproteobacteria</taxon>
        <taxon>Campylobacterales</taxon>
        <taxon>Helicobacteraceae</taxon>
        <taxon>Helicobacter</taxon>
    </lineage>
</organism>
<reference evidence="2 3" key="1">
    <citation type="submission" date="2018-06" db="EMBL/GenBank/DDBJ databases">
        <authorList>
            <consortium name="Pathogen Informatics"/>
            <person name="Doyle S."/>
        </authorList>
    </citation>
    <scope>NUCLEOTIDE SEQUENCE [LARGE SCALE GENOMIC DNA]</scope>
    <source>
        <strain evidence="2 3">NCTC13102</strain>
    </source>
</reference>
<feature type="transmembrane region" description="Helical" evidence="1">
    <location>
        <begin position="68"/>
        <end position="85"/>
    </location>
</feature>
<name>A0A2X3DHZ7_9HELI</name>
<evidence type="ECO:0000313" key="2">
    <source>
        <dbReference type="EMBL" id="SQB99049.1"/>
    </source>
</evidence>
<keyword evidence="1" id="KW-0812">Transmembrane</keyword>
<sequence>MLLISTLVLFVVVVKLATLKLFAICEIGFIPSEIADTFIFGLSTLGITKLFTNPQIAHYTISQSTQKALYVSFIVLMTKCLYNLISLRSSPKTRL</sequence>
<accession>A0A2X3DHZ7</accession>
<evidence type="ECO:0000256" key="1">
    <source>
        <dbReference type="SAM" id="Phobius"/>
    </source>
</evidence>
<keyword evidence="1" id="KW-0472">Membrane</keyword>
<dbReference type="AlphaFoldDB" id="A0A2X3DHZ7"/>